<reference evidence="2" key="1">
    <citation type="submission" date="2016-11" db="EMBL/GenBank/DDBJ databases">
        <authorList>
            <person name="Varghese N."/>
            <person name="Submissions S."/>
        </authorList>
    </citation>
    <scope>NUCLEOTIDE SEQUENCE [LARGE SCALE GENOMIC DNA]</scope>
    <source>
        <strain evidence="2">DSM 16057</strain>
    </source>
</reference>
<keyword evidence="2" id="KW-1185">Reference proteome</keyword>
<name>A0A1M6MSJ0_9FIRM</name>
<sequence>LARRFGVDSASVQDKVQQLTDMETLDRVLERLFAASTLEEARNIIWEELSRFTH</sequence>
<evidence type="ECO:0000313" key="2">
    <source>
        <dbReference type="Proteomes" id="UP000184529"/>
    </source>
</evidence>
<protein>
    <submittedName>
        <fullName evidence="1">Uncharacterized protein</fullName>
    </submittedName>
</protein>
<dbReference type="EMBL" id="FQZM01000082">
    <property type="protein sequence ID" value="SHJ86495.1"/>
    <property type="molecule type" value="Genomic_DNA"/>
</dbReference>
<organism evidence="1 2">
    <name type="scientific">Desulfofundulus thermosubterraneus DSM 16057</name>
    <dbReference type="NCBI Taxonomy" id="1121432"/>
    <lineage>
        <taxon>Bacteria</taxon>
        <taxon>Bacillati</taxon>
        <taxon>Bacillota</taxon>
        <taxon>Clostridia</taxon>
        <taxon>Eubacteriales</taxon>
        <taxon>Peptococcaceae</taxon>
        <taxon>Desulfofundulus</taxon>
    </lineage>
</organism>
<feature type="non-terminal residue" evidence="1">
    <location>
        <position position="1"/>
    </location>
</feature>
<accession>A0A1M6MSJ0</accession>
<proteinExistence type="predicted"/>
<evidence type="ECO:0000313" key="1">
    <source>
        <dbReference type="EMBL" id="SHJ86495.1"/>
    </source>
</evidence>
<dbReference type="Proteomes" id="UP000184529">
    <property type="component" value="Unassembled WGS sequence"/>
</dbReference>
<dbReference type="AlphaFoldDB" id="A0A1M6MSJ0"/>
<gene>
    <name evidence="1" type="ORF">SAMN02745219_03521</name>
</gene>